<feature type="transmembrane region" description="Helical" evidence="1">
    <location>
        <begin position="38"/>
        <end position="61"/>
    </location>
</feature>
<dbReference type="PANTHER" id="PTHR10587">
    <property type="entry name" value="GLYCOSYL TRANSFERASE-RELATED"/>
    <property type="match status" value="1"/>
</dbReference>
<dbReference type="RefSeq" id="WP_184343250.1">
    <property type="nucleotide sequence ID" value="NZ_JACHIG010000012.1"/>
</dbReference>
<keyword evidence="4" id="KW-1185">Reference proteome</keyword>
<keyword evidence="1" id="KW-0812">Transmembrane</keyword>
<dbReference type="EMBL" id="JACHIG010000012">
    <property type="protein sequence ID" value="MBB5034951.1"/>
    <property type="molecule type" value="Genomic_DNA"/>
</dbReference>
<gene>
    <name evidence="3" type="ORF">HNQ65_004559</name>
</gene>
<feature type="domain" description="NodB homology" evidence="2">
    <location>
        <begin position="74"/>
        <end position="263"/>
    </location>
</feature>
<dbReference type="GO" id="GO:0016810">
    <property type="term" value="F:hydrolase activity, acting on carbon-nitrogen (but not peptide) bonds"/>
    <property type="evidence" value="ECO:0007669"/>
    <property type="project" value="InterPro"/>
</dbReference>
<accession>A0A7W7YEY3</accession>
<sequence length="269" mass="29385">MNAELRARTLRHAYLRLSLMLAPALGVLWLALNGHGAAAVLLFCTVLTTMMIGTLVPRCALFGRMIKRLPAEGNLALLTIDDGPHPEHTPAILDILDQHGIKALFFLVGERAARHPELVREIVVRGHEIGNHTQTHPATTFWMLRPARLWQEIAGCQQTLTALCPEHPPRFFRPPAGHHNAFTALTARALGLRMMLWSARGFDGVLQEVPFITQRIASRLQPGAIVLIHEGTPVAVEVAQAVAAMMKASALKCDTPPASLPFGHHQVAA</sequence>
<evidence type="ECO:0000259" key="2">
    <source>
        <dbReference type="PROSITE" id="PS51677"/>
    </source>
</evidence>
<name>A0A7W7YEY3_9BACT</name>
<dbReference type="PROSITE" id="PS51677">
    <property type="entry name" value="NODB"/>
    <property type="match status" value="1"/>
</dbReference>
<organism evidence="3 4">
    <name type="scientific">Prosthecobacter vanneervenii</name>
    <dbReference type="NCBI Taxonomy" id="48466"/>
    <lineage>
        <taxon>Bacteria</taxon>
        <taxon>Pseudomonadati</taxon>
        <taxon>Verrucomicrobiota</taxon>
        <taxon>Verrucomicrobiia</taxon>
        <taxon>Verrucomicrobiales</taxon>
        <taxon>Verrucomicrobiaceae</taxon>
        <taxon>Prosthecobacter</taxon>
    </lineage>
</organism>
<evidence type="ECO:0000256" key="1">
    <source>
        <dbReference type="SAM" id="Phobius"/>
    </source>
</evidence>
<dbReference type="Pfam" id="PF01522">
    <property type="entry name" value="Polysacc_deac_1"/>
    <property type="match status" value="1"/>
</dbReference>
<comment type="caution">
    <text evidence="3">The sequence shown here is derived from an EMBL/GenBank/DDBJ whole genome shotgun (WGS) entry which is preliminary data.</text>
</comment>
<dbReference type="InterPro" id="IPR002509">
    <property type="entry name" value="NODB_dom"/>
</dbReference>
<dbReference type="CDD" id="cd10917">
    <property type="entry name" value="CE4_NodB_like_6s_7s"/>
    <property type="match status" value="1"/>
</dbReference>
<dbReference type="InterPro" id="IPR050248">
    <property type="entry name" value="Polysacc_deacetylase_ArnD"/>
</dbReference>
<dbReference type="SUPFAM" id="SSF88713">
    <property type="entry name" value="Glycoside hydrolase/deacetylase"/>
    <property type="match status" value="1"/>
</dbReference>
<dbReference type="InterPro" id="IPR011330">
    <property type="entry name" value="Glyco_hydro/deAcase_b/a-brl"/>
</dbReference>
<dbReference type="PANTHER" id="PTHR10587:SF137">
    <property type="entry name" value="4-DEOXY-4-FORMAMIDO-L-ARABINOSE-PHOSPHOUNDECAPRENOL DEFORMYLASE ARND-RELATED"/>
    <property type="match status" value="1"/>
</dbReference>
<evidence type="ECO:0000313" key="3">
    <source>
        <dbReference type="EMBL" id="MBB5034951.1"/>
    </source>
</evidence>
<reference evidence="3 4" key="1">
    <citation type="submission" date="2020-08" db="EMBL/GenBank/DDBJ databases">
        <title>Genomic Encyclopedia of Type Strains, Phase IV (KMG-IV): sequencing the most valuable type-strain genomes for metagenomic binning, comparative biology and taxonomic classification.</title>
        <authorList>
            <person name="Goeker M."/>
        </authorList>
    </citation>
    <scope>NUCLEOTIDE SEQUENCE [LARGE SCALE GENOMIC DNA]</scope>
    <source>
        <strain evidence="3 4">DSM 12252</strain>
    </source>
</reference>
<evidence type="ECO:0000313" key="4">
    <source>
        <dbReference type="Proteomes" id="UP000590740"/>
    </source>
</evidence>
<feature type="transmembrane region" description="Helical" evidence="1">
    <location>
        <begin position="12"/>
        <end position="32"/>
    </location>
</feature>
<dbReference type="GO" id="GO:0005975">
    <property type="term" value="P:carbohydrate metabolic process"/>
    <property type="evidence" value="ECO:0007669"/>
    <property type="project" value="InterPro"/>
</dbReference>
<protein>
    <submittedName>
        <fullName evidence="3">Peptidoglycan/xylan/chitin deacetylase (PgdA/CDA1 family)</fullName>
    </submittedName>
</protein>
<dbReference type="Proteomes" id="UP000590740">
    <property type="component" value="Unassembled WGS sequence"/>
</dbReference>
<dbReference type="Gene3D" id="3.20.20.370">
    <property type="entry name" value="Glycoside hydrolase/deacetylase"/>
    <property type="match status" value="1"/>
</dbReference>
<keyword evidence="1" id="KW-1133">Transmembrane helix</keyword>
<proteinExistence type="predicted"/>
<keyword evidence="1" id="KW-0472">Membrane</keyword>
<dbReference type="AlphaFoldDB" id="A0A7W7YEY3"/>